<feature type="region of interest" description="Disordered" evidence="1">
    <location>
        <begin position="40"/>
        <end position="90"/>
    </location>
</feature>
<sequence length="90" mass="9768">MLVTMNSKSKNFFDSVELQAFLDGIVELDCSGASSVDAIRRCPRGTSTDDRGHGDTSSGCLFDPEALDPQPRNTETPDDEGPFKAPEDEE</sequence>
<gene>
    <name evidence="2" type="ORF">NDU88_002152</name>
</gene>
<accession>A0AAV7RCH5</accession>
<dbReference type="AlphaFoldDB" id="A0AAV7RCH5"/>
<evidence type="ECO:0000256" key="1">
    <source>
        <dbReference type="SAM" id="MobiDB-lite"/>
    </source>
</evidence>
<reference evidence="2" key="1">
    <citation type="journal article" date="2022" name="bioRxiv">
        <title>Sequencing and chromosome-scale assembly of the giantPleurodeles waltlgenome.</title>
        <authorList>
            <person name="Brown T."/>
            <person name="Elewa A."/>
            <person name="Iarovenko S."/>
            <person name="Subramanian E."/>
            <person name="Araus A.J."/>
            <person name="Petzold A."/>
            <person name="Susuki M."/>
            <person name="Suzuki K.-i.T."/>
            <person name="Hayashi T."/>
            <person name="Toyoda A."/>
            <person name="Oliveira C."/>
            <person name="Osipova E."/>
            <person name="Leigh N.D."/>
            <person name="Simon A."/>
            <person name="Yun M.H."/>
        </authorList>
    </citation>
    <scope>NUCLEOTIDE SEQUENCE</scope>
    <source>
        <strain evidence="2">20211129_DDA</strain>
        <tissue evidence="2">Liver</tissue>
    </source>
</reference>
<dbReference type="Proteomes" id="UP001066276">
    <property type="component" value="Chromosome 5"/>
</dbReference>
<evidence type="ECO:0000313" key="2">
    <source>
        <dbReference type="EMBL" id="KAJ1149342.1"/>
    </source>
</evidence>
<dbReference type="EMBL" id="JANPWB010000009">
    <property type="protein sequence ID" value="KAJ1149342.1"/>
    <property type="molecule type" value="Genomic_DNA"/>
</dbReference>
<organism evidence="2 3">
    <name type="scientific">Pleurodeles waltl</name>
    <name type="common">Iberian ribbed newt</name>
    <dbReference type="NCBI Taxonomy" id="8319"/>
    <lineage>
        <taxon>Eukaryota</taxon>
        <taxon>Metazoa</taxon>
        <taxon>Chordata</taxon>
        <taxon>Craniata</taxon>
        <taxon>Vertebrata</taxon>
        <taxon>Euteleostomi</taxon>
        <taxon>Amphibia</taxon>
        <taxon>Batrachia</taxon>
        <taxon>Caudata</taxon>
        <taxon>Salamandroidea</taxon>
        <taxon>Salamandridae</taxon>
        <taxon>Pleurodelinae</taxon>
        <taxon>Pleurodeles</taxon>
    </lineage>
</organism>
<evidence type="ECO:0000313" key="3">
    <source>
        <dbReference type="Proteomes" id="UP001066276"/>
    </source>
</evidence>
<keyword evidence="3" id="KW-1185">Reference proteome</keyword>
<name>A0AAV7RCH5_PLEWA</name>
<feature type="compositionally biased region" description="Basic and acidic residues" evidence="1">
    <location>
        <begin position="81"/>
        <end position="90"/>
    </location>
</feature>
<comment type="caution">
    <text evidence="2">The sequence shown here is derived from an EMBL/GenBank/DDBJ whole genome shotgun (WGS) entry which is preliminary data.</text>
</comment>
<protein>
    <submittedName>
        <fullName evidence="2">Uncharacterized protein</fullName>
    </submittedName>
</protein>
<proteinExistence type="predicted"/>